<dbReference type="RefSeq" id="WP_182802472.1">
    <property type="nucleotide sequence ID" value="NZ_CP060007.1"/>
</dbReference>
<dbReference type="InterPro" id="IPR039426">
    <property type="entry name" value="TonB-dep_rcpt-like"/>
</dbReference>
<dbReference type="GO" id="GO:0009279">
    <property type="term" value="C:cell outer membrane"/>
    <property type="evidence" value="ECO:0007669"/>
    <property type="project" value="UniProtKB-SubCell"/>
</dbReference>
<name>A0A7G5XFF7_9BACT</name>
<evidence type="ECO:0000313" key="13">
    <source>
        <dbReference type="EMBL" id="QNA44210.1"/>
    </source>
</evidence>
<dbReference type="InterPro" id="IPR037066">
    <property type="entry name" value="Plug_dom_sf"/>
</dbReference>
<keyword evidence="13" id="KW-0675">Receptor</keyword>
<evidence type="ECO:0000256" key="10">
    <source>
        <dbReference type="SAM" id="SignalP"/>
    </source>
</evidence>
<feature type="signal peptide" evidence="10">
    <location>
        <begin position="1"/>
        <end position="37"/>
    </location>
</feature>
<accession>A0A7G5XFF7</accession>
<keyword evidence="5 9" id="KW-0798">TonB box</keyword>
<feature type="domain" description="TonB-dependent receptor plug" evidence="12">
    <location>
        <begin position="130"/>
        <end position="236"/>
    </location>
</feature>
<keyword evidence="10" id="KW-0732">Signal</keyword>
<dbReference type="SUPFAM" id="SSF49464">
    <property type="entry name" value="Carboxypeptidase regulatory domain-like"/>
    <property type="match status" value="1"/>
</dbReference>
<evidence type="ECO:0000256" key="9">
    <source>
        <dbReference type="RuleBase" id="RU003357"/>
    </source>
</evidence>
<dbReference type="Pfam" id="PF13715">
    <property type="entry name" value="CarbopepD_reg_2"/>
    <property type="match status" value="1"/>
</dbReference>
<feature type="chain" id="PRO_5028912422" evidence="10">
    <location>
        <begin position="38"/>
        <end position="1024"/>
    </location>
</feature>
<comment type="subcellular location">
    <subcellularLocation>
        <location evidence="1 8">Cell outer membrane</location>
        <topology evidence="1 8">Multi-pass membrane protein</topology>
    </subcellularLocation>
</comment>
<evidence type="ECO:0000256" key="8">
    <source>
        <dbReference type="PROSITE-ProRule" id="PRU01360"/>
    </source>
</evidence>
<dbReference type="SUPFAM" id="SSF56935">
    <property type="entry name" value="Porins"/>
    <property type="match status" value="1"/>
</dbReference>
<keyword evidence="14" id="KW-1185">Reference proteome</keyword>
<dbReference type="Pfam" id="PF00593">
    <property type="entry name" value="TonB_dep_Rec_b-barrel"/>
    <property type="match status" value="1"/>
</dbReference>
<dbReference type="InterPro" id="IPR023997">
    <property type="entry name" value="TonB-dep_OMP_SusC/RagA_CS"/>
</dbReference>
<dbReference type="InterPro" id="IPR012910">
    <property type="entry name" value="Plug_dom"/>
</dbReference>
<evidence type="ECO:0000259" key="11">
    <source>
        <dbReference type="Pfam" id="PF00593"/>
    </source>
</evidence>
<keyword evidence="3 8" id="KW-1134">Transmembrane beta strand</keyword>
<evidence type="ECO:0000256" key="7">
    <source>
        <dbReference type="ARBA" id="ARBA00023237"/>
    </source>
</evidence>
<feature type="domain" description="TonB-dependent receptor-like beta-barrel" evidence="11">
    <location>
        <begin position="420"/>
        <end position="978"/>
    </location>
</feature>
<evidence type="ECO:0000313" key="14">
    <source>
        <dbReference type="Proteomes" id="UP000515344"/>
    </source>
</evidence>
<dbReference type="InterPro" id="IPR023996">
    <property type="entry name" value="TonB-dep_OMP_SusC/RagA"/>
</dbReference>
<dbReference type="InterPro" id="IPR036942">
    <property type="entry name" value="Beta-barrel_TonB_sf"/>
</dbReference>
<dbReference type="Gene3D" id="2.170.130.10">
    <property type="entry name" value="TonB-dependent receptor, plug domain"/>
    <property type="match status" value="1"/>
</dbReference>
<keyword evidence="4 8" id="KW-0812">Transmembrane</keyword>
<evidence type="ECO:0000256" key="3">
    <source>
        <dbReference type="ARBA" id="ARBA00022452"/>
    </source>
</evidence>
<evidence type="ECO:0000256" key="1">
    <source>
        <dbReference type="ARBA" id="ARBA00004571"/>
    </source>
</evidence>
<dbReference type="NCBIfam" id="TIGR04057">
    <property type="entry name" value="SusC_RagA_signa"/>
    <property type="match status" value="1"/>
</dbReference>
<keyword evidence="7 8" id="KW-0998">Cell outer membrane</keyword>
<dbReference type="NCBIfam" id="TIGR04056">
    <property type="entry name" value="OMP_RagA_SusC"/>
    <property type="match status" value="1"/>
</dbReference>
<evidence type="ECO:0000256" key="2">
    <source>
        <dbReference type="ARBA" id="ARBA00022448"/>
    </source>
</evidence>
<sequence>MPNKKNNLPFRMSRVAKITSVALLFLMQLMLSKTAVGQTLTVKGKVLTETGSPIEGASIIQKGTNNGTVSDNAGVFSISVPTGATIVVSAVGYSEREVAVRNGSELTVQLSLSDKSLSEVVVIGYGTQRKIDVTGAVASVNLEARRDLPMTNVGQLLQGTVPGLNVGLSTSSGGTPPISIRGRVTLSGNQNVLIILDGIQYTGSLSSINPDDIATIDVLKDASSTAVYGAQAANGVLLITSKKGRKSDKPRLSFSTSYTVQQPTIGDLRPYDRAGFINFMTQNFYEKAYTGPGFTQPNPSFRLQDWIDPVLGTPAAGLQPHDYDWFDEATNNGSIYETNLSISGGSDRFTYFLSGALVDQKGYIINDKFKRKTIRVNLETKPLSWWKVGVISSGSFVNQDGAEPSFGSIQRMPPLLRPYDSTGTLIPFPTRTLEPSPFTTYYVDDVERNNYYFANVYTDISFPFLKGLNYRMNFGNNYRESKRFFASIYAAGQTGQAFKNYQNYYDYTFDNILTYSNTFGKHDVTATLLYGAIERQFNSTNSRAEGFTRLNLSYNNLSLGTNRFTESNANAEALNYQMARVNYKFNDRYLLTATVRRDGFSGFSKNFKYGVFPVIALGWVISEENFLKKSEIVNSLKLRAGYGINGNQTAQYTSIARVETNTSYIYGDGGTTAFGQQVSSLGNDNLEWERTAGLNIGVDFSLFKQNRLNGSLEFYQNKTTDLLYSINIPNVTGFGSIRTNVGQINNTGFEAAINYGIVRAKDFTWDANLNFSINVNKIVTIRGIDANGDGIEDDLVSSGLFIGRAIGTIYDYQLDGIYQLTDTRLPGFPVGSLRIVDQNKDNDITQALDRIVLGRREPAYRFSVGNTFNYKGLSLFVFINSVQGGKDGYLGNNNPSYFREDNTIRINDLQGINYWSPTNPTGKYPRNVSGTRAKFEPNYWQDRSFIRLQDVTLSYNFSKFVKKLPIQTLSAYLSGRNLHTWTKWEGWDPETEAADANGVQQAQGLLIGGRPVLRTFTFGINIVF</sequence>
<dbReference type="Gene3D" id="2.40.170.20">
    <property type="entry name" value="TonB-dependent receptor, beta-barrel domain"/>
    <property type="match status" value="1"/>
</dbReference>
<evidence type="ECO:0000259" key="12">
    <source>
        <dbReference type="Pfam" id="PF07715"/>
    </source>
</evidence>
<reference evidence="14" key="1">
    <citation type="submission" date="2020-08" db="EMBL/GenBank/DDBJ databases">
        <title>Lacibacter sp. S13-6-6 genome sequencing.</title>
        <authorList>
            <person name="Jin L."/>
        </authorList>
    </citation>
    <scope>NUCLEOTIDE SEQUENCE [LARGE SCALE GENOMIC DNA]</scope>
    <source>
        <strain evidence="14">S13-6-6</strain>
    </source>
</reference>
<evidence type="ECO:0000256" key="6">
    <source>
        <dbReference type="ARBA" id="ARBA00023136"/>
    </source>
</evidence>
<dbReference type="InterPro" id="IPR000531">
    <property type="entry name" value="Beta-barrel_TonB"/>
</dbReference>
<dbReference type="AlphaFoldDB" id="A0A7G5XFF7"/>
<dbReference type="Gene3D" id="2.60.40.1120">
    <property type="entry name" value="Carboxypeptidase-like, regulatory domain"/>
    <property type="match status" value="1"/>
</dbReference>
<evidence type="ECO:0000256" key="4">
    <source>
        <dbReference type="ARBA" id="ARBA00022692"/>
    </source>
</evidence>
<dbReference type="Pfam" id="PF07715">
    <property type="entry name" value="Plug"/>
    <property type="match status" value="1"/>
</dbReference>
<proteinExistence type="inferred from homology"/>
<gene>
    <name evidence="13" type="ORF">H4075_19405</name>
</gene>
<protein>
    <submittedName>
        <fullName evidence="13">TonB-dependent receptor</fullName>
    </submittedName>
</protein>
<keyword evidence="6 8" id="KW-0472">Membrane</keyword>
<dbReference type="KEGG" id="lacs:H4075_19405"/>
<dbReference type="InterPro" id="IPR008969">
    <property type="entry name" value="CarboxyPept-like_regulatory"/>
</dbReference>
<keyword evidence="2 8" id="KW-0813">Transport</keyword>
<dbReference type="PROSITE" id="PS52016">
    <property type="entry name" value="TONB_DEPENDENT_REC_3"/>
    <property type="match status" value="1"/>
</dbReference>
<evidence type="ECO:0000256" key="5">
    <source>
        <dbReference type="ARBA" id="ARBA00023077"/>
    </source>
</evidence>
<comment type="similarity">
    <text evidence="8 9">Belongs to the TonB-dependent receptor family.</text>
</comment>
<organism evidence="13 14">
    <name type="scientific">Lacibacter sediminis</name>
    <dbReference type="NCBI Taxonomy" id="2760713"/>
    <lineage>
        <taxon>Bacteria</taxon>
        <taxon>Pseudomonadati</taxon>
        <taxon>Bacteroidota</taxon>
        <taxon>Chitinophagia</taxon>
        <taxon>Chitinophagales</taxon>
        <taxon>Chitinophagaceae</taxon>
        <taxon>Lacibacter</taxon>
    </lineage>
</organism>
<dbReference type="EMBL" id="CP060007">
    <property type="protein sequence ID" value="QNA44210.1"/>
    <property type="molecule type" value="Genomic_DNA"/>
</dbReference>
<dbReference type="Proteomes" id="UP000515344">
    <property type="component" value="Chromosome"/>
</dbReference>